<comment type="caution">
    <text evidence="1">The sequence shown here is derived from an EMBL/GenBank/DDBJ whole genome shotgun (WGS) entry which is preliminary data.</text>
</comment>
<keyword evidence="2" id="KW-1185">Reference proteome</keyword>
<sequence>MIWPHDCSILPASREIEWVSRNFKGDSLASYIGKIAFCATFHQIWIERNRRVFQNKKNEVNHLVKEISKTIKIKINGKHLAHFDSIINRFLSSKWSLSTRPIKETLYFWQPPPSGIIKLNTDGAFIQGKIYYGGVARNHEGQPLWVFAGGKVGDLPLRQNFMGSEWEY</sequence>
<dbReference type="AlphaFoldDB" id="A0AAP0IFK5"/>
<protein>
    <submittedName>
        <fullName evidence="1">Uncharacterized protein</fullName>
    </submittedName>
</protein>
<accession>A0AAP0IFK5</accession>
<name>A0AAP0IFK5_9MAGN</name>
<gene>
    <name evidence="1" type="ORF">Syun_020693</name>
</gene>
<evidence type="ECO:0000313" key="1">
    <source>
        <dbReference type="EMBL" id="KAK9113896.1"/>
    </source>
</evidence>
<proteinExistence type="predicted"/>
<organism evidence="1 2">
    <name type="scientific">Stephania yunnanensis</name>
    <dbReference type="NCBI Taxonomy" id="152371"/>
    <lineage>
        <taxon>Eukaryota</taxon>
        <taxon>Viridiplantae</taxon>
        <taxon>Streptophyta</taxon>
        <taxon>Embryophyta</taxon>
        <taxon>Tracheophyta</taxon>
        <taxon>Spermatophyta</taxon>
        <taxon>Magnoliopsida</taxon>
        <taxon>Ranunculales</taxon>
        <taxon>Menispermaceae</taxon>
        <taxon>Menispermoideae</taxon>
        <taxon>Cissampelideae</taxon>
        <taxon>Stephania</taxon>
    </lineage>
</organism>
<reference evidence="1 2" key="1">
    <citation type="submission" date="2024-01" db="EMBL/GenBank/DDBJ databases">
        <title>Genome assemblies of Stephania.</title>
        <authorList>
            <person name="Yang L."/>
        </authorList>
    </citation>
    <scope>NUCLEOTIDE SEQUENCE [LARGE SCALE GENOMIC DNA]</scope>
    <source>
        <strain evidence="1">YNDBR</strain>
        <tissue evidence="1">Leaf</tissue>
    </source>
</reference>
<dbReference type="Proteomes" id="UP001420932">
    <property type="component" value="Unassembled WGS sequence"/>
</dbReference>
<evidence type="ECO:0000313" key="2">
    <source>
        <dbReference type="Proteomes" id="UP001420932"/>
    </source>
</evidence>
<dbReference type="EMBL" id="JBBNAF010000009">
    <property type="protein sequence ID" value="KAK9113896.1"/>
    <property type="molecule type" value="Genomic_DNA"/>
</dbReference>